<feature type="signal peptide" evidence="1">
    <location>
        <begin position="1"/>
        <end position="25"/>
    </location>
</feature>
<feature type="chain" id="PRO_5015560705" description="DUF11 domain-containing protein" evidence="1">
    <location>
        <begin position="26"/>
        <end position="921"/>
    </location>
</feature>
<protein>
    <recommendedName>
        <fullName evidence="4">DUF11 domain-containing protein</fullName>
    </recommendedName>
</protein>
<dbReference type="RefSeq" id="WP_107185662.1">
    <property type="nucleotide sequence ID" value="NZ_JAWQGC010000001.1"/>
</dbReference>
<gene>
    <name evidence="2" type="ORF">C0W93_15735</name>
</gene>
<dbReference type="InterPro" id="IPR018247">
    <property type="entry name" value="EF_Hand_1_Ca_BS"/>
</dbReference>
<dbReference type="EMBL" id="PYNS01000020">
    <property type="protein sequence ID" value="PSV09277.1"/>
    <property type="molecule type" value="Genomic_DNA"/>
</dbReference>
<evidence type="ECO:0000313" key="3">
    <source>
        <dbReference type="Proteomes" id="UP000240530"/>
    </source>
</evidence>
<proteinExistence type="predicted"/>
<dbReference type="PROSITE" id="PS00018">
    <property type="entry name" value="EF_HAND_1"/>
    <property type="match status" value="1"/>
</dbReference>
<organism evidence="2 3">
    <name type="scientific">Photobacterium leiognathi subsp. mandapamensis</name>
    <name type="common">Photobacterium mandapamensis</name>
    <dbReference type="NCBI Taxonomy" id="48408"/>
    <lineage>
        <taxon>Bacteria</taxon>
        <taxon>Pseudomonadati</taxon>
        <taxon>Pseudomonadota</taxon>
        <taxon>Gammaproteobacteria</taxon>
        <taxon>Vibrionales</taxon>
        <taxon>Vibrionaceae</taxon>
        <taxon>Photobacterium</taxon>
    </lineage>
</organism>
<name>A0A2T3KSA0_PHOLD</name>
<reference evidence="2 3" key="1">
    <citation type="submission" date="2018-03" db="EMBL/GenBank/DDBJ databases">
        <title>Whole genome sequencing of Histamine producing bacteria.</title>
        <authorList>
            <person name="Butler K."/>
        </authorList>
    </citation>
    <scope>NUCLEOTIDE SEQUENCE [LARGE SCALE GENOMIC DNA]</scope>
    <source>
        <strain evidence="2 3">Res.4.1</strain>
    </source>
</reference>
<keyword evidence="1" id="KW-0732">Signal</keyword>
<sequence length="921" mass="95457">MNVFYRFIIKILMPVSLLISFYASALTESGTVIKNQAGATYRDSAGIERSTTSNLVETVVQPVAAMTLTFDQSKLAAAGGQVTFTHVLTNTGNVTDTYDFDIVLPGGAVISGASIYPDNSPNDGVEDAGAAAIDPNADIIGPLAPGESYSFVIVTDISASAALNSSDSLTITATSQQVNVNGVPVATGMVGTETNTDTVTVTDLPIIDITKAISADNGAAPSGPYTVTFTYTNVGVTDMDPANTNGVILKDELPEGMRFNGGVNWSVSGTQLTASGVTSGGNGTDGTSDLTFTTCINDAINCPTRDIVEFTMDGLASNESATVSFEVMIDNGAPAGTVYNTGIYGFDQDDSGQVDPGEVESTNTNTVPFRINAEYSVIANNGGCDAGTDNNCDGNDDTNHEIVNVPTAKQGERVYFTNYIWNTSNAEDTFNITHESSTFPAGTSFYIYKSDGVTPLVDTDNDSNPDTGVIPASGQTCRSYQVTDVNGNCGYKVVLVATLPPNATGGPYEVVKRATSSNDISKTNTVTDELSAIEQSTVDLTNNFRAETSSTVEDNCDAADDNCGFGAGAETTAVTTNTVEPGKTTRFTLYVTNTSAVADGYKLEYSDSDFSAGDLPAGWTVVFKDSTDNVITGIPVLAPDATFLVYADVTIPDTAATTTQSIYFKVTSETTGATDTKHDAVTVDNSGLCVGSSNNLSGVTHVGGSKVYTHTLTNNSNDPVGPVTIAVANSIAGFNTVIYEDTDGSGDLTGADASITSIASIPANSNVLFFAKVLVPANAQEGVINLTTITLTSPCGVLEIIDSTRVSNTNMEVVKEQAHDTDCNGTADSPFVTSQLSVEPGKCVLYQLIATNVGIKDALNVSIEDVSPAYTSFIVTGGVPSITAGTLNNILDGSTGAIIGSAGTVIPGDSVTVTFGIKIDE</sequence>
<evidence type="ECO:0000256" key="1">
    <source>
        <dbReference type="SAM" id="SignalP"/>
    </source>
</evidence>
<evidence type="ECO:0008006" key="4">
    <source>
        <dbReference type="Google" id="ProtNLM"/>
    </source>
</evidence>
<evidence type="ECO:0000313" key="2">
    <source>
        <dbReference type="EMBL" id="PSV09277.1"/>
    </source>
</evidence>
<dbReference type="AlphaFoldDB" id="A0A2T3KSA0"/>
<comment type="caution">
    <text evidence="2">The sequence shown here is derived from an EMBL/GenBank/DDBJ whole genome shotgun (WGS) entry which is preliminary data.</text>
</comment>
<accession>A0A2T3KSA0</accession>
<dbReference type="Proteomes" id="UP000240530">
    <property type="component" value="Unassembled WGS sequence"/>
</dbReference>